<protein>
    <submittedName>
        <fullName evidence="2">Short-chain dehydrogenase</fullName>
    </submittedName>
</protein>
<accession>A0ABS1E2A0</accession>
<dbReference type="PANTHER" id="PTHR24314:SF26">
    <property type="match status" value="1"/>
</dbReference>
<dbReference type="InterPro" id="IPR036291">
    <property type="entry name" value="NAD(P)-bd_dom_sf"/>
</dbReference>
<dbReference type="InterPro" id="IPR052625">
    <property type="entry name" value="Chl_b_Red"/>
</dbReference>
<proteinExistence type="predicted"/>
<organism evidence="2 3">
    <name type="scientific">Halorhodospira neutriphila</name>
    <dbReference type="NCBI Taxonomy" id="168379"/>
    <lineage>
        <taxon>Bacteria</taxon>
        <taxon>Pseudomonadati</taxon>
        <taxon>Pseudomonadota</taxon>
        <taxon>Gammaproteobacteria</taxon>
        <taxon>Chromatiales</taxon>
        <taxon>Ectothiorhodospiraceae</taxon>
        <taxon>Halorhodospira</taxon>
    </lineage>
</organism>
<dbReference type="Proteomes" id="UP000738126">
    <property type="component" value="Unassembled WGS sequence"/>
</dbReference>
<sequence length="299" mass="32352">MRRSWRPSASWRSSPASTASSTPWRWRSISEGAPNGPLGVVITGGSRGLGYAVARELLRAGDRVVLCARDAERLGEAVEALRAEAGERVEGLACDIAQPEAARRLAELAGQRLGTVDRWINNAGTAGRLKRPLEALPAEDVHATCTTNLAGAMALSAEAVRLMRRQPEAPHPRYHLFNLGFSAFGAALSRTSIPHKVSKLAVASLSAHLRRELRRTRVRSIGVHELRPGLVRTELLLADAGPEAQRVIDALAEEPEAVARHLAPQIRAVSGTGRVLQRRSKPATLARALRRVPPAVLRR</sequence>
<dbReference type="InterPro" id="IPR002347">
    <property type="entry name" value="SDR_fam"/>
</dbReference>
<gene>
    <name evidence="2" type="ORF">CKO13_02475</name>
</gene>
<feature type="compositionally biased region" description="Low complexity" evidence="1">
    <location>
        <begin position="1"/>
        <end position="25"/>
    </location>
</feature>
<dbReference type="CDD" id="cd05233">
    <property type="entry name" value="SDR_c"/>
    <property type="match status" value="1"/>
</dbReference>
<name>A0ABS1E2A0_9GAMM</name>
<comment type="caution">
    <text evidence="2">The sequence shown here is derived from an EMBL/GenBank/DDBJ whole genome shotgun (WGS) entry which is preliminary data.</text>
</comment>
<dbReference type="SUPFAM" id="SSF51735">
    <property type="entry name" value="NAD(P)-binding Rossmann-fold domains"/>
    <property type="match status" value="1"/>
</dbReference>
<dbReference type="EMBL" id="NRSH01000014">
    <property type="protein sequence ID" value="MBK1725901.1"/>
    <property type="molecule type" value="Genomic_DNA"/>
</dbReference>
<keyword evidence="3" id="KW-1185">Reference proteome</keyword>
<dbReference type="Pfam" id="PF00106">
    <property type="entry name" value="adh_short"/>
    <property type="match status" value="1"/>
</dbReference>
<evidence type="ECO:0000313" key="3">
    <source>
        <dbReference type="Proteomes" id="UP000738126"/>
    </source>
</evidence>
<reference evidence="2 3" key="1">
    <citation type="journal article" date="2020" name="Microorganisms">
        <title>Osmotic Adaptation and Compatible Solute Biosynthesis of Phototrophic Bacteria as Revealed from Genome Analyses.</title>
        <authorList>
            <person name="Imhoff J.F."/>
            <person name="Rahn T."/>
            <person name="Kunzel S."/>
            <person name="Keller A."/>
            <person name="Neulinger S.C."/>
        </authorList>
    </citation>
    <scope>NUCLEOTIDE SEQUENCE [LARGE SCALE GENOMIC DNA]</scope>
    <source>
        <strain evidence="2 3">DSM 15116</strain>
    </source>
</reference>
<evidence type="ECO:0000256" key="1">
    <source>
        <dbReference type="SAM" id="MobiDB-lite"/>
    </source>
</evidence>
<feature type="region of interest" description="Disordered" evidence="1">
    <location>
        <begin position="1"/>
        <end position="28"/>
    </location>
</feature>
<evidence type="ECO:0000313" key="2">
    <source>
        <dbReference type="EMBL" id="MBK1725901.1"/>
    </source>
</evidence>
<dbReference type="PANTHER" id="PTHR24314">
    <property type="entry name" value="NON-SPECIFIC LIPID TRANSFER PROTEIN-RELATED"/>
    <property type="match status" value="1"/>
</dbReference>
<dbReference type="PRINTS" id="PR00081">
    <property type="entry name" value="GDHRDH"/>
</dbReference>
<dbReference type="Gene3D" id="3.40.50.720">
    <property type="entry name" value="NAD(P)-binding Rossmann-like Domain"/>
    <property type="match status" value="1"/>
</dbReference>